<evidence type="ECO:0000256" key="4">
    <source>
        <dbReference type="ARBA" id="ARBA00022692"/>
    </source>
</evidence>
<evidence type="ECO:0000313" key="8">
    <source>
        <dbReference type="EMBL" id="GAI26581.1"/>
    </source>
</evidence>
<comment type="subcellular location">
    <subcellularLocation>
        <location evidence="1">Cell membrane</location>
        <topology evidence="1">Multi-pass membrane protein</topology>
    </subcellularLocation>
</comment>
<evidence type="ECO:0000256" key="3">
    <source>
        <dbReference type="ARBA" id="ARBA00022475"/>
    </source>
</evidence>
<keyword evidence="4 7" id="KW-0812">Transmembrane</keyword>
<comment type="similarity">
    <text evidence="2">Belongs to the UPF0056 (MarC) family.</text>
</comment>
<name>X1N8Q7_9ZZZZ</name>
<dbReference type="PANTHER" id="PTHR33508:SF1">
    <property type="entry name" value="UPF0056 MEMBRANE PROTEIN YHCE"/>
    <property type="match status" value="1"/>
</dbReference>
<keyword evidence="6 7" id="KW-0472">Membrane</keyword>
<comment type="caution">
    <text evidence="8">The sequence shown here is derived from an EMBL/GenBank/DDBJ whole genome shotgun (WGS) entry which is preliminary data.</text>
</comment>
<dbReference type="AlphaFoldDB" id="X1N8Q7"/>
<feature type="transmembrane region" description="Helical" evidence="7">
    <location>
        <begin position="6"/>
        <end position="26"/>
    </location>
</feature>
<evidence type="ECO:0000256" key="1">
    <source>
        <dbReference type="ARBA" id="ARBA00004651"/>
    </source>
</evidence>
<reference evidence="8" key="1">
    <citation type="journal article" date="2014" name="Front. Microbiol.">
        <title>High frequency of phylogenetically diverse reductive dehalogenase-homologous genes in deep subseafloor sedimentary metagenomes.</title>
        <authorList>
            <person name="Kawai M."/>
            <person name="Futagami T."/>
            <person name="Toyoda A."/>
            <person name="Takaki Y."/>
            <person name="Nishi S."/>
            <person name="Hori S."/>
            <person name="Arai W."/>
            <person name="Tsubouchi T."/>
            <person name="Morono Y."/>
            <person name="Uchiyama I."/>
            <person name="Ito T."/>
            <person name="Fujiyama A."/>
            <person name="Inagaki F."/>
            <person name="Takami H."/>
        </authorList>
    </citation>
    <scope>NUCLEOTIDE SEQUENCE</scope>
    <source>
        <strain evidence="8">Expedition CK06-06</strain>
    </source>
</reference>
<evidence type="ECO:0000256" key="7">
    <source>
        <dbReference type="SAM" id="Phobius"/>
    </source>
</evidence>
<dbReference type="Pfam" id="PF01914">
    <property type="entry name" value="MarC"/>
    <property type="match status" value="1"/>
</dbReference>
<accession>X1N8Q7</accession>
<protein>
    <submittedName>
        <fullName evidence="8">Uncharacterized protein</fullName>
    </submittedName>
</protein>
<sequence>MSYVEAILALFAIVDPIGNIPILLHIAEHTPAGQSQKAFNTAVGVGVIILLAFSFAGNAILNHIFHIQLADLQLAGGILLLIIAIDHLIFGSLRRSVEVEGTFSPYEIGCVPLACPLLAGPGAMVTSLTTLERSGPAEAIVAIAAVFGVLWLIMRFIEPIHKFLGKMVCTVFSKVMCLFIAAIGVHMIMSGLQYYFTAPK</sequence>
<keyword evidence="5 7" id="KW-1133">Transmembrane helix</keyword>
<evidence type="ECO:0000256" key="5">
    <source>
        <dbReference type="ARBA" id="ARBA00022989"/>
    </source>
</evidence>
<dbReference type="NCBIfam" id="TIGR00427">
    <property type="entry name" value="NAAT family transporter"/>
    <property type="match status" value="1"/>
</dbReference>
<dbReference type="GO" id="GO:0005886">
    <property type="term" value="C:plasma membrane"/>
    <property type="evidence" value="ECO:0007669"/>
    <property type="project" value="UniProtKB-SubCell"/>
</dbReference>
<keyword evidence="3" id="KW-1003">Cell membrane</keyword>
<gene>
    <name evidence="8" type="ORF">S06H3_34009</name>
</gene>
<evidence type="ECO:0000256" key="6">
    <source>
        <dbReference type="ARBA" id="ARBA00023136"/>
    </source>
</evidence>
<evidence type="ECO:0000256" key="2">
    <source>
        <dbReference type="ARBA" id="ARBA00009784"/>
    </source>
</evidence>
<feature type="transmembrane region" description="Helical" evidence="7">
    <location>
        <begin position="38"/>
        <end position="60"/>
    </location>
</feature>
<dbReference type="InterPro" id="IPR002771">
    <property type="entry name" value="Multi_antbiot-R_MarC"/>
</dbReference>
<feature type="transmembrane region" description="Helical" evidence="7">
    <location>
        <begin position="137"/>
        <end position="154"/>
    </location>
</feature>
<dbReference type="EMBL" id="BARV01020373">
    <property type="protein sequence ID" value="GAI26581.1"/>
    <property type="molecule type" value="Genomic_DNA"/>
</dbReference>
<organism evidence="8">
    <name type="scientific">marine sediment metagenome</name>
    <dbReference type="NCBI Taxonomy" id="412755"/>
    <lineage>
        <taxon>unclassified sequences</taxon>
        <taxon>metagenomes</taxon>
        <taxon>ecological metagenomes</taxon>
    </lineage>
</organism>
<feature type="transmembrane region" description="Helical" evidence="7">
    <location>
        <begin position="72"/>
        <end position="93"/>
    </location>
</feature>
<feature type="transmembrane region" description="Helical" evidence="7">
    <location>
        <begin position="105"/>
        <end position="125"/>
    </location>
</feature>
<proteinExistence type="inferred from homology"/>
<dbReference type="PANTHER" id="PTHR33508">
    <property type="entry name" value="UPF0056 MEMBRANE PROTEIN YHCE"/>
    <property type="match status" value="1"/>
</dbReference>
<feature type="transmembrane region" description="Helical" evidence="7">
    <location>
        <begin position="175"/>
        <end position="196"/>
    </location>
</feature>